<evidence type="ECO:0000256" key="6">
    <source>
        <dbReference type="ARBA" id="ARBA00023136"/>
    </source>
</evidence>
<dbReference type="PANTHER" id="PTHR20855:SF3">
    <property type="entry name" value="LD03007P"/>
    <property type="match status" value="1"/>
</dbReference>
<dbReference type="PANTHER" id="PTHR20855">
    <property type="entry name" value="ADIPOR/PROGESTIN RECEPTOR-RELATED"/>
    <property type="match status" value="1"/>
</dbReference>
<keyword evidence="3" id="KW-1003">Cell membrane</keyword>
<dbReference type="EMBL" id="JAEINI020000004">
    <property type="protein sequence ID" value="MCB5226853.1"/>
    <property type="molecule type" value="Genomic_DNA"/>
</dbReference>
<reference evidence="8 9" key="1">
    <citation type="submission" date="2021-10" db="EMBL/GenBank/DDBJ databases">
        <title>Alishewanella koreense sp. nov. isolated from seawater of southwestern coast in South Korea and the proposal for the reclassification of Rheinheimera perlucida and Rheinheimera tuosuensis as Arsukibacterium perlucida and Arsukibacterium tuosuensis.</title>
        <authorList>
            <person name="Kim K.H."/>
            <person name="Ruan W."/>
            <person name="Kim K.R."/>
            <person name="Baek J.H."/>
            <person name="Jeon C.O."/>
        </authorList>
    </citation>
    <scope>NUCLEOTIDE SEQUENCE [LARGE SCALE GENOMIC DNA]</scope>
    <source>
        <strain evidence="8 9">16-MA</strain>
    </source>
</reference>
<evidence type="ECO:0000256" key="2">
    <source>
        <dbReference type="ARBA" id="ARBA00008488"/>
    </source>
</evidence>
<feature type="transmembrane region" description="Helical" evidence="7">
    <location>
        <begin position="104"/>
        <end position="124"/>
    </location>
</feature>
<evidence type="ECO:0000256" key="1">
    <source>
        <dbReference type="ARBA" id="ARBA00004651"/>
    </source>
</evidence>
<gene>
    <name evidence="8" type="ORF">JAO78_008495</name>
</gene>
<dbReference type="NCBIfam" id="TIGR01065">
    <property type="entry name" value="hlyIII"/>
    <property type="match status" value="1"/>
</dbReference>
<feature type="transmembrane region" description="Helical" evidence="7">
    <location>
        <begin position="77"/>
        <end position="98"/>
    </location>
</feature>
<dbReference type="InterPro" id="IPR005744">
    <property type="entry name" value="Hy-lIII"/>
</dbReference>
<comment type="similarity">
    <text evidence="2">Belongs to the UPF0073 (Hly-III) family.</text>
</comment>
<evidence type="ECO:0000256" key="4">
    <source>
        <dbReference type="ARBA" id="ARBA00022692"/>
    </source>
</evidence>
<evidence type="ECO:0000313" key="8">
    <source>
        <dbReference type="EMBL" id="MCB5226853.1"/>
    </source>
</evidence>
<feature type="transmembrane region" description="Helical" evidence="7">
    <location>
        <begin position="43"/>
        <end position="65"/>
    </location>
</feature>
<evidence type="ECO:0000313" key="9">
    <source>
        <dbReference type="Proteomes" id="UP000633814"/>
    </source>
</evidence>
<feature type="transmembrane region" description="Helical" evidence="7">
    <location>
        <begin position="131"/>
        <end position="151"/>
    </location>
</feature>
<keyword evidence="4 7" id="KW-0812">Transmembrane</keyword>
<dbReference type="Proteomes" id="UP000633814">
    <property type="component" value="Unassembled WGS sequence"/>
</dbReference>
<dbReference type="InterPro" id="IPR004254">
    <property type="entry name" value="AdipoR/HlyIII-related"/>
</dbReference>
<sequence length="212" mass="23733">MSHYSRLEDQLHSLSHGIGALLACVGGYALFSHTLEGDVWQRVAALLYASALVLLYSSSCLYHAVVDPVLKFRFRQLDHAAIFILIAGTYSPITLVSLREHWGLALFALVWTIAIGGVLLEWLTAMKYKKLSLALYLGLGWVAVLALKPMLQQLEPGALMLLLAGGLSYSFGVIFYVWKSLYMHHLIWHLFVMAGSILHFLAVYWYVLPAPR</sequence>
<keyword evidence="6 7" id="KW-0472">Membrane</keyword>
<keyword evidence="5 7" id="KW-1133">Transmembrane helix</keyword>
<dbReference type="PROSITE" id="PS51257">
    <property type="entry name" value="PROKAR_LIPOPROTEIN"/>
    <property type="match status" value="1"/>
</dbReference>
<keyword evidence="9" id="KW-1185">Reference proteome</keyword>
<organism evidence="8 9">
    <name type="scientific">Alishewanella maricola</name>
    <dbReference type="NCBI Taxonomy" id="2795740"/>
    <lineage>
        <taxon>Bacteria</taxon>
        <taxon>Pseudomonadati</taxon>
        <taxon>Pseudomonadota</taxon>
        <taxon>Gammaproteobacteria</taxon>
        <taxon>Alteromonadales</taxon>
        <taxon>Alteromonadaceae</taxon>
        <taxon>Alishewanella</taxon>
    </lineage>
</organism>
<accession>A0ABS8C3F1</accession>
<evidence type="ECO:0000256" key="5">
    <source>
        <dbReference type="ARBA" id="ARBA00022989"/>
    </source>
</evidence>
<dbReference type="Pfam" id="PF03006">
    <property type="entry name" value="HlyIII"/>
    <property type="match status" value="1"/>
</dbReference>
<feature type="transmembrane region" description="Helical" evidence="7">
    <location>
        <begin position="12"/>
        <end position="31"/>
    </location>
</feature>
<comment type="subcellular location">
    <subcellularLocation>
        <location evidence="1">Cell membrane</location>
        <topology evidence="1">Multi-pass membrane protein</topology>
    </subcellularLocation>
</comment>
<comment type="caution">
    <text evidence="8">The sequence shown here is derived from an EMBL/GenBank/DDBJ whole genome shotgun (WGS) entry which is preliminary data.</text>
</comment>
<evidence type="ECO:0000256" key="3">
    <source>
        <dbReference type="ARBA" id="ARBA00022475"/>
    </source>
</evidence>
<evidence type="ECO:0000256" key="7">
    <source>
        <dbReference type="SAM" id="Phobius"/>
    </source>
</evidence>
<protein>
    <submittedName>
        <fullName evidence="8">Hemolysin III family protein</fullName>
    </submittedName>
</protein>
<feature type="transmembrane region" description="Helical" evidence="7">
    <location>
        <begin position="157"/>
        <end position="178"/>
    </location>
</feature>
<dbReference type="RefSeq" id="WP_226750939.1">
    <property type="nucleotide sequence ID" value="NZ_JAEINI020000004.1"/>
</dbReference>
<name>A0ABS8C3F1_9ALTE</name>
<proteinExistence type="inferred from homology"/>
<feature type="transmembrane region" description="Helical" evidence="7">
    <location>
        <begin position="185"/>
        <end position="207"/>
    </location>
</feature>